<evidence type="ECO:0000313" key="6">
    <source>
        <dbReference type="Proteomes" id="UP000824540"/>
    </source>
</evidence>
<comment type="caution">
    <text evidence="5">The sequence shown here is derived from an EMBL/GenBank/DDBJ whole genome shotgun (WGS) entry which is preliminary data.</text>
</comment>
<feature type="compositionally biased region" description="Basic and acidic residues" evidence="3">
    <location>
        <begin position="48"/>
        <end position="82"/>
    </location>
</feature>
<sequence>MPRIAQKPVYAVKCQEFHKVLPTGSSGFVQSWFVPANRTLTGSGGSSRSERGIKRRRAQEGKREKAAAQHALSEKRRQDEEGHLELSLKTRADVNIKRREEIRKAYLTILQYHSDLSEQIKAVTKDSHVRAENTELMLSYQRGLITLQQYKIGKENPLFLVPHAYTRYLGDLSGGQVLGRITQKSLGLSSEKGVSFFEFPGVTSPNRFKQLYRSRMNSVELTEEEREGVLEEAVRAFELNIEVFDDLQKMLRVAETDSGARHRQSARDSRDAAHEQIKAVTKDSHVRAENTELMLSYQRGLITLQQYKIGKENPLFLVPHAYTRYLGDLSGGQVLGRITQKSLGLSSEKGVSFFTFPGVPSPNRFKQLYRSRMNSVELTEEEREGVLEEAVRAFELNIEVFDDLQRILTFTENSVGPKHVTPKSATHGHQSVAGSTQLPTSIIPNSTVLRLVLAVCVALAVAMGMYAR</sequence>
<keyword evidence="4" id="KW-0812">Transmembrane</keyword>
<name>A0A8T2N7H6_9TELE</name>
<dbReference type="GO" id="GO:0004392">
    <property type="term" value="F:heme oxygenase (decyclizing) activity"/>
    <property type="evidence" value="ECO:0007669"/>
    <property type="project" value="InterPro"/>
</dbReference>
<keyword evidence="4" id="KW-0472">Membrane</keyword>
<evidence type="ECO:0000256" key="2">
    <source>
        <dbReference type="ARBA" id="ARBA00022824"/>
    </source>
</evidence>
<organism evidence="5 6">
    <name type="scientific">Albula glossodonta</name>
    <name type="common">roundjaw bonefish</name>
    <dbReference type="NCBI Taxonomy" id="121402"/>
    <lineage>
        <taxon>Eukaryota</taxon>
        <taxon>Metazoa</taxon>
        <taxon>Chordata</taxon>
        <taxon>Craniata</taxon>
        <taxon>Vertebrata</taxon>
        <taxon>Euteleostomi</taxon>
        <taxon>Actinopterygii</taxon>
        <taxon>Neopterygii</taxon>
        <taxon>Teleostei</taxon>
        <taxon>Albuliformes</taxon>
        <taxon>Albulidae</taxon>
        <taxon>Albula</taxon>
    </lineage>
</organism>
<dbReference type="OrthoDB" id="652091at2759"/>
<protein>
    <recommendedName>
        <fullName evidence="7">Heme oxygenase</fullName>
    </recommendedName>
</protein>
<dbReference type="GO" id="GO:0020037">
    <property type="term" value="F:heme binding"/>
    <property type="evidence" value="ECO:0007669"/>
    <property type="project" value="TreeGrafter"/>
</dbReference>
<gene>
    <name evidence="5" type="ORF">JZ751_003481</name>
</gene>
<dbReference type="InterPro" id="IPR016053">
    <property type="entry name" value="Haem_Oase-like"/>
</dbReference>
<dbReference type="GO" id="GO:0005783">
    <property type="term" value="C:endoplasmic reticulum"/>
    <property type="evidence" value="ECO:0007669"/>
    <property type="project" value="UniProtKB-SubCell"/>
</dbReference>
<keyword evidence="6" id="KW-1185">Reference proteome</keyword>
<dbReference type="CDD" id="cd19165">
    <property type="entry name" value="HemeO"/>
    <property type="match status" value="2"/>
</dbReference>
<dbReference type="SUPFAM" id="SSF48613">
    <property type="entry name" value="Heme oxygenase-like"/>
    <property type="match status" value="2"/>
</dbReference>
<evidence type="ECO:0000256" key="1">
    <source>
        <dbReference type="ARBA" id="ARBA00004240"/>
    </source>
</evidence>
<evidence type="ECO:0000256" key="4">
    <source>
        <dbReference type="SAM" id="Phobius"/>
    </source>
</evidence>
<dbReference type="GO" id="GO:0006979">
    <property type="term" value="P:response to oxidative stress"/>
    <property type="evidence" value="ECO:0007669"/>
    <property type="project" value="TreeGrafter"/>
</dbReference>
<evidence type="ECO:0008006" key="7">
    <source>
        <dbReference type="Google" id="ProtNLM"/>
    </source>
</evidence>
<dbReference type="Proteomes" id="UP000824540">
    <property type="component" value="Unassembled WGS sequence"/>
</dbReference>
<dbReference type="Gene3D" id="1.20.910.10">
    <property type="entry name" value="Heme oxygenase-like"/>
    <property type="match status" value="2"/>
</dbReference>
<dbReference type="AlphaFoldDB" id="A0A8T2N7H6"/>
<dbReference type="GO" id="GO:0042167">
    <property type="term" value="P:heme catabolic process"/>
    <property type="evidence" value="ECO:0007669"/>
    <property type="project" value="TreeGrafter"/>
</dbReference>
<dbReference type="Pfam" id="PF01126">
    <property type="entry name" value="Heme_oxygenase"/>
    <property type="match status" value="2"/>
</dbReference>
<dbReference type="GO" id="GO:0006788">
    <property type="term" value="P:heme oxidation"/>
    <property type="evidence" value="ECO:0007669"/>
    <property type="project" value="InterPro"/>
</dbReference>
<accession>A0A8T2N7H6</accession>
<proteinExistence type="predicted"/>
<dbReference type="EMBL" id="JAFBMS010000106">
    <property type="protein sequence ID" value="KAG9335924.1"/>
    <property type="molecule type" value="Genomic_DNA"/>
</dbReference>
<keyword evidence="4" id="KW-1133">Transmembrane helix</keyword>
<dbReference type="PANTHER" id="PTHR10720">
    <property type="entry name" value="HEME OXYGENASE"/>
    <property type="match status" value="1"/>
</dbReference>
<evidence type="ECO:0000256" key="3">
    <source>
        <dbReference type="SAM" id="MobiDB-lite"/>
    </source>
</evidence>
<evidence type="ECO:0000313" key="5">
    <source>
        <dbReference type="EMBL" id="KAG9335924.1"/>
    </source>
</evidence>
<dbReference type="PANTHER" id="PTHR10720:SF1">
    <property type="entry name" value="HEME OXYGENASE 1"/>
    <property type="match status" value="1"/>
</dbReference>
<keyword evidence="2" id="KW-0256">Endoplasmic reticulum</keyword>
<dbReference type="InterPro" id="IPR016084">
    <property type="entry name" value="Haem_Oase-like_multi-hlx"/>
</dbReference>
<feature type="transmembrane region" description="Helical" evidence="4">
    <location>
        <begin position="448"/>
        <end position="467"/>
    </location>
</feature>
<feature type="region of interest" description="Disordered" evidence="3">
    <location>
        <begin position="39"/>
        <end position="82"/>
    </location>
</feature>
<reference evidence="5" key="1">
    <citation type="thesis" date="2021" institute="BYU ScholarsArchive" country="Provo, UT, USA">
        <title>Applications of and Algorithms for Genome Assembly and Genomic Analyses with an Emphasis on Marine Teleosts.</title>
        <authorList>
            <person name="Pickett B.D."/>
        </authorList>
    </citation>
    <scope>NUCLEOTIDE SEQUENCE</scope>
    <source>
        <strain evidence="5">HI-2016</strain>
    </source>
</reference>
<dbReference type="InterPro" id="IPR002051">
    <property type="entry name" value="Haem_Oase"/>
</dbReference>
<comment type="subcellular location">
    <subcellularLocation>
        <location evidence="1">Endoplasmic reticulum</location>
    </subcellularLocation>
</comment>